<accession>A0ACC2NY48</accession>
<keyword evidence="2" id="KW-1185">Reference proteome</keyword>
<proteinExistence type="predicted"/>
<dbReference type="Proteomes" id="UP001239111">
    <property type="component" value="Chromosome 2"/>
</dbReference>
<reference evidence="1" key="1">
    <citation type="submission" date="2023-04" db="EMBL/GenBank/DDBJ databases">
        <title>A chromosome-level genome assembly of the parasitoid wasp Eretmocerus hayati.</title>
        <authorList>
            <person name="Zhong Y."/>
            <person name="Liu S."/>
            <person name="Liu Y."/>
        </authorList>
    </citation>
    <scope>NUCLEOTIDE SEQUENCE</scope>
    <source>
        <strain evidence="1">ZJU_SS_LIU_2023</strain>
    </source>
</reference>
<gene>
    <name evidence="1" type="ORF">QAD02_011569</name>
</gene>
<evidence type="ECO:0000313" key="2">
    <source>
        <dbReference type="Proteomes" id="UP001239111"/>
    </source>
</evidence>
<protein>
    <submittedName>
        <fullName evidence="1">Uncharacterized protein</fullName>
    </submittedName>
</protein>
<organism evidence="1 2">
    <name type="scientific">Eretmocerus hayati</name>
    <dbReference type="NCBI Taxonomy" id="131215"/>
    <lineage>
        <taxon>Eukaryota</taxon>
        <taxon>Metazoa</taxon>
        <taxon>Ecdysozoa</taxon>
        <taxon>Arthropoda</taxon>
        <taxon>Hexapoda</taxon>
        <taxon>Insecta</taxon>
        <taxon>Pterygota</taxon>
        <taxon>Neoptera</taxon>
        <taxon>Endopterygota</taxon>
        <taxon>Hymenoptera</taxon>
        <taxon>Apocrita</taxon>
        <taxon>Proctotrupomorpha</taxon>
        <taxon>Chalcidoidea</taxon>
        <taxon>Aphelinidae</taxon>
        <taxon>Aphelininae</taxon>
        <taxon>Eretmocerus</taxon>
    </lineage>
</organism>
<evidence type="ECO:0000313" key="1">
    <source>
        <dbReference type="EMBL" id="KAJ8675783.1"/>
    </source>
</evidence>
<name>A0ACC2NY48_9HYME</name>
<comment type="caution">
    <text evidence="1">The sequence shown here is derived from an EMBL/GenBank/DDBJ whole genome shotgun (WGS) entry which is preliminary data.</text>
</comment>
<dbReference type="EMBL" id="CM056742">
    <property type="protein sequence ID" value="KAJ8675783.1"/>
    <property type="molecule type" value="Genomic_DNA"/>
</dbReference>
<sequence>MGVDPEDELSYNLFYLHLRTIFKKKFDFAVSQCWTICVPCGDSLNEKLVTEEFVDDHILRPLAGSSHEFTSTDEQESNLYRMENDSMVLVKNNNNEPKNNFRSKILTIEKGYNKEFQPYRIIIIDKPLHKKYWRTDKNRPDKSLINRSISSYVDAVDFLGRLMRGGRLLVEMLPEIDELFLRDDKRSLEEIKQIISELIRKLWARSMRSQNLIVQRDARFQKLLSTALEMLVMHRLHDQVYPVCIKICTEKDSLVAEKINDLVEAGLSLGQLGVDESLRSSISFSLESLVTLGSRKSPLEKLLCLKDTLDMAIAEVKGAIAALRSKTDLCESDNSVINREPDTDELIPFLVFVIVKSLYQRLHTDFFYIENFTWSVSPNDGLSYTLVTFKAALSLLESIDTHKSPGKVDERTVTSESREVLVDKR</sequence>